<dbReference type="PANTHER" id="PTHR48039:SF5">
    <property type="entry name" value="RNA-BINDING PROTEIN 28"/>
    <property type="match status" value="1"/>
</dbReference>
<evidence type="ECO:0000256" key="4">
    <source>
        <dbReference type="ARBA" id="ARBA00023242"/>
    </source>
</evidence>
<keyword evidence="7" id="KW-1185">Reference proteome</keyword>
<dbReference type="CDD" id="cd00590">
    <property type="entry name" value="RRM_SF"/>
    <property type="match status" value="1"/>
</dbReference>
<sequence length="313" mass="36334">MSFEVFATKIPLEASFIDIIRALEPLAKIKHITLIKKKEDPEKGDKQTQSAFLEYYTEEDAAKVLEYGNSDHHGKLVSEQMLSDKIVRICDEPILILPFKERQEILDRMEKKDKRNLHLMWEGHIKPGDAAAEGVSDADMAKRKRLFETKQKKLADTNYSIVPTRLCVMNVPDGINAGRVRKIFAVASQRYSRNHKDDPMCRKAMKSPVRITEVRKIEDQKGLFFVEFSQHEHTLCALRQVNNNPEYFPGVRLIVEFAVTSSFATNQRRVKQEKRRQARLQRVQNKEKKHHFQFDEPDENPDSDVSDEIPTLD</sequence>
<dbReference type="GO" id="GO:0003723">
    <property type="term" value="F:RNA binding"/>
    <property type="evidence" value="ECO:0007669"/>
    <property type="project" value="UniProtKB-KW"/>
</dbReference>
<dbReference type="STRING" id="5722.A2GB00"/>
<dbReference type="PANTHER" id="PTHR48039">
    <property type="entry name" value="RNA-BINDING MOTIF PROTEIN 14B"/>
    <property type="match status" value="1"/>
</dbReference>
<evidence type="ECO:0000256" key="1">
    <source>
        <dbReference type="ARBA" id="ARBA00004123"/>
    </source>
</evidence>
<dbReference type="EMBL" id="DS114865">
    <property type="protein sequence ID" value="EAX85667.1"/>
    <property type="molecule type" value="Genomic_DNA"/>
</dbReference>
<name>A2GB00_TRIV3</name>
<organism evidence="6 7">
    <name type="scientific">Trichomonas vaginalis (strain ATCC PRA-98 / G3)</name>
    <dbReference type="NCBI Taxonomy" id="412133"/>
    <lineage>
        <taxon>Eukaryota</taxon>
        <taxon>Metamonada</taxon>
        <taxon>Parabasalia</taxon>
        <taxon>Trichomonadida</taxon>
        <taxon>Trichomonadidae</taxon>
        <taxon>Trichomonas</taxon>
    </lineage>
</organism>
<dbReference type="VEuPathDB" id="TrichDB:TVAG_593040"/>
<dbReference type="InParanoid" id="A2GB00"/>
<dbReference type="OrthoDB" id="3945418at2759"/>
<feature type="compositionally biased region" description="Acidic residues" evidence="5">
    <location>
        <begin position="295"/>
        <end position="307"/>
    </location>
</feature>
<evidence type="ECO:0000256" key="5">
    <source>
        <dbReference type="SAM" id="MobiDB-lite"/>
    </source>
</evidence>
<evidence type="ECO:0000256" key="3">
    <source>
        <dbReference type="ARBA" id="ARBA00022884"/>
    </source>
</evidence>
<proteinExistence type="predicted"/>
<feature type="compositionally biased region" description="Basic residues" evidence="5">
    <location>
        <begin position="268"/>
        <end position="279"/>
    </location>
</feature>
<keyword evidence="2" id="KW-0677">Repeat</keyword>
<evidence type="ECO:0000256" key="2">
    <source>
        <dbReference type="ARBA" id="ARBA00022737"/>
    </source>
</evidence>
<dbReference type="InterPro" id="IPR012677">
    <property type="entry name" value="Nucleotide-bd_a/b_plait_sf"/>
</dbReference>
<keyword evidence="3" id="KW-0694">RNA-binding</keyword>
<dbReference type="VEuPathDB" id="TrichDB:TVAGG3_0286500"/>
<dbReference type="InterPro" id="IPR051945">
    <property type="entry name" value="RRM_MRD1_RNA_proc_ribogen"/>
</dbReference>
<dbReference type="GO" id="GO:0005634">
    <property type="term" value="C:nucleus"/>
    <property type="evidence" value="ECO:0007669"/>
    <property type="project" value="UniProtKB-SubCell"/>
</dbReference>
<reference evidence="6" key="2">
    <citation type="journal article" date="2007" name="Science">
        <title>Draft genome sequence of the sexually transmitted pathogen Trichomonas vaginalis.</title>
        <authorList>
            <person name="Carlton J.M."/>
            <person name="Hirt R.P."/>
            <person name="Silva J.C."/>
            <person name="Delcher A.L."/>
            <person name="Schatz M."/>
            <person name="Zhao Q."/>
            <person name="Wortman J.R."/>
            <person name="Bidwell S.L."/>
            <person name="Alsmark U.C.M."/>
            <person name="Besteiro S."/>
            <person name="Sicheritz-Ponten T."/>
            <person name="Noel C.J."/>
            <person name="Dacks J.B."/>
            <person name="Foster P.G."/>
            <person name="Simillion C."/>
            <person name="Van de Peer Y."/>
            <person name="Miranda-Saavedra D."/>
            <person name="Barton G.J."/>
            <person name="Westrop G.D."/>
            <person name="Mueller S."/>
            <person name="Dessi D."/>
            <person name="Fiori P.L."/>
            <person name="Ren Q."/>
            <person name="Paulsen I."/>
            <person name="Zhang H."/>
            <person name="Bastida-Corcuera F.D."/>
            <person name="Simoes-Barbosa A."/>
            <person name="Brown M.T."/>
            <person name="Hayes R.D."/>
            <person name="Mukherjee M."/>
            <person name="Okumura C.Y."/>
            <person name="Schneider R."/>
            <person name="Smith A.J."/>
            <person name="Vanacova S."/>
            <person name="Villalvazo M."/>
            <person name="Haas B.J."/>
            <person name="Pertea M."/>
            <person name="Feldblyum T.V."/>
            <person name="Utterback T.R."/>
            <person name="Shu C.L."/>
            <person name="Osoegawa K."/>
            <person name="de Jong P.J."/>
            <person name="Hrdy I."/>
            <person name="Horvathova L."/>
            <person name="Zubacova Z."/>
            <person name="Dolezal P."/>
            <person name="Malik S.B."/>
            <person name="Logsdon J.M. Jr."/>
            <person name="Henze K."/>
            <person name="Gupta A."/>
            <person name="Wang C.C."/>
            <person name="Dunne R.L."/>
            <person name="Upcroft J.A."/>
            <person name="Upcroft P."/>
            <person name="White O."/>
            <person name="Salzberg S.L."/>
            <person name="Tang P."/>
            <person name="Chiu C.-H."/>
            <person name="Lee Y.-S."/>
            <person name="Embley T.M."/>
            <person name="Coombs G.H."/>
            <person name="Mottram J.C."/>
            <person name="Tachezy J."/>
            <person name="Fraser-Liggett C.M."/>
            <person name="Johnson P.J."/>
        </authorList>
    </citation>
    <scope>NUCLEOTIDE SEQUENCE [LARGE SCALE GENOMIC DNA]</scope>
    <source>
        <strain evidence="6">G3</strain>
    </source>
</reference>
<evidence type="ECO:0008006" key="8">
    <source>
        <dbReference type="Google" id="ProtNLM"/>
    </source>
</evidence>
<dbReference type="AlphaFoldDB" id="A2GB00"/>
<dbReference type="SUPFAM" id="SSF54928">
    <property type="entry name" value="RNA-binding domain, RBD"/>
    <property type="match status" value="1"/>
</dbReference>
<accession>A2GB00</accession>
<dbReference type="InterPro" id="IPR035979">
    <property type="entry name" value="RBD_domain_sf"/>
</dbReference>
<feature type="region of interest" description="Disordered" evidence="5">
    <location>
        <begin position="268"/>
        <end position="313"/>
    </location>
</feature>
<keyword evidence="4" id="KW-0539">Nucleus</keyword>
<dbReference type="KEGG" id="tva:4743309"/>
<dbReference type="Gene3D" id="3.30.70.330">
    <property type="match status" value="2"/>
</dbReference>
<comment type="subcellular location">
    <subcellularLocation>
        <location evidence="1">Nucleus</location>
    </subcellularLocation>
</comment>
<protein>
    <recommendedName>
        <fullName evidence="8">RRM domain-containing protein</fullName>
    </recommendedName>
</protein>
<reference evidence="6" key="1">
    <citation type="submission" date="2006-10" db="EMBL/GenBank/DDBJ databases">
        <authorList>
            <person name="Amadeo P."/>
            <person name="Zhao Q."/>
            <person name="Wortman J."/>
            <person name="Fraser-Liggett C."/>
            <person name="Carlton J."/>
        </authorList>
    </citation>
    <scope>NUCLEOTIDE SEQUENCE</scope>
    <source>
        <strain evidence="6">G3</strain>
    </source>
</reference>
<dbReference type="Proteomes" id="UP000001542">
    <property type="component" value="Unassembled WGS sequence"/>
</dbReference>
<dbReference type="eggNOG" id="KOG0127">
    <property type="taxonomic scope" value="Eukaryota"/>
</dbReference>
<dbReference type="RefSeq" id="XP_001298597.1">
    <property type="nucleotide sequence ID" value="XM_001298596.1"/>
</dbReference>
<evidence type="ECO:0000313" key="6">
    <source>
        <dbReference type="EMBL" id="EAX85667.1"/>
    </source>
</evidence>
<gene>
    <name evidence="6" type="ORF">TVAG_593040</name>
</gene>
<evidence type="ECO:0000313" key="7">
    <source>
        <dbReference type="Proteomes" id="UP000001542"/>
    </source>
</evidence>